<evidence type="ECO:0000313" key="3">
    <source>
        <dbReference type="EMBL" id="KAK6330032.1"/>
    </source>
</evidence>
<keyword evidence="4" id="KW-1185">Reference proteome</keyword>
<proteinExistence type="predicted"/>
<accession>A0AAN8MEP2</accession>
<evidence type="ECO:0000313" key="4">
    <source>
        <dbReference type="Proteomes" id="UP001313282"/>
    </source>
</evidence>
<dbReference type="EMBL" id="JAVHNR010000012">
    <property type="protein sequence ID" value="KAK6330032.1"/>
    <property type="molecule type" value="Genomic_DNA"/>
</dbReference>
<keyword evidence="2" id="KW-0812">Transmembrane</keyword>
<dbReference type="AlphaFoldDB" id="A0AAN8MEP2"/>
<evidence type="ECO:0000256" key="2">
    <source>
        <dbReference type="SAM" id="Phobius"/>
    </source>
</evidence>
<sequence length="243" mass="27548">MDSEGYIPVSNHDDETIADKDLDPPPTTPPPHQPHPYLSPPDYPLPLPPAAHPYTPTETKHLLTTTLLQSLSLTLCLISTFLGIHNTPTEEDYDPNEHGSTSAFRLQLLNFRITLLGLIPAFLIYLVKTFWLPRVLERRRTCEESRRLADDIDGEYNPYASPYAPSSSPADREVERTVAFWWRMHLLLERSMVFALYVFAVVVSIWLAVGKFRGYIRPRGPFDDAICAFSDPRVMGGDLEITP</sequence>
<keyword evidence="2" id="KW-1133">Transmembrane helix</keyword>
<feature type="compositionally biased region" description="Pro residues" evidence="1">
    <location>
        <begin position="24"/>
        <end position="51"/>
    </location>
</feature>
<dbReference type="Proteomes" id="UP001313282">
    <property type="component" value="Unassembled WGS sequence"/>
</dbReference>
<keyword evidence="2" id="KW-0472">Membrane</keyword>
<name>A0AAN8MEP2_9PEZI</name>
<organism evidence="3 4">
    <name type="scientific">Orbilia javanica</name>
    <dbReference type="NCBI Taxonomy" id="47235"/>
    <lineage>
        <taxon>Eukaryota</taxon>
        <taxon>Fungi</taxon>
        <taxon>Dikarya</taxon>
        <taxon>Ascomycota</taxon>
        <taxon>Pezizomycotina</taxon>
        <taxon>Orbiliomycetes</taxon>
        <taxon>Orbiliales</taxon>
        <taxon>Orbiliaceae</taxon>
        <taxon>Orbilia</taxon>
    </lineage>
</organism>
<feature type="compositionally biased region" description="Basic and acidic residues" evidence="1">
    <location>
        <begin position="11"/>
        <end position="23"/>
    </location>
</feature>
<feature type="region of interest" description="Disordered" evidence="1">
    <location>
        <begin position="1"/>
        <end position="51"/>
    </location>
</feature>
<evidence type="ECO:0000256" key="1">
    <source>
        <dbReference type="SAM" id="MobiDB-lite"/>
    </source>
</evidence>
<reference evidence="3 4" key="1">
    <citation type="submission" date="2019-10" db="EMBL/GenBank/DDBJ databases">
        <authorList>
            <person name="Palmer J.M."/>
        </authorList>
    </citation>
    <scope>NUCLEOTIDE SEQUENCE [LARGE SCALE GENOMIC DNA]</scope>
    <source>
        <strain evidence="3 4">TWF718</strain>
    </source>
</reference>
<gene>
    <name evidence="3" type="ORF">TWF718_003459</name>
</gene>
<protein>
    <submittedName>
        <fullName evidence="3">Uncharacterized protein</fullName>
    </submittedName>
</protein>
<comment type="caution">
    <text evidence="3">The sequence shown here is derived from an EMBL/GenBank/DDBJ whole genome shotgun (WGS) entry which is preliminary data.</text>
</comment>
<feature type="transmembrane region" description="Helical" evidence="2">
    <location>
        <begin position="191"/>
        <end position="209"/>
    </location>
</feature>
<feature type="transmembrane region" description="Helical" evidence="2">
    <location>
        <begin position="109"/>
        <end position="127"/>
    </location>
</feature>